<organism evidence="8 9">
    <name type="scientific">Syntrophotalea acetylenivorans</name>
    <dbReference type="NCBI Taxonomy" id="1842532"/>
    <lineage>
        <taxon>Bacteria</taxon>
        <taxon>Pseudomonadati</taxon>
        <taxon>Thermodesulfobacteriota</taxon>
        <taxon>Desulfuromonadia</taxon>
        <taxon>Desulfuromonadales</taxon>
        <taxon>Syntrophotaleaceae</taxon>
        <taxon>Syntrophotalea</taxon>
    </lineage>
</organism>
<sequence length="430" mass="49272">MTSVPCDTDSTNDQALVVPRAEHCISRKQIDENTLKVLYRLRRHGYQAYLVGGGVRDLLLGRQPKDFDVATDATPEQVKGLFRNCFLVGRRFRLAHIRFAGNYLVEVATFRRQPRPEELPADTDEHFFFTENVFGSPREDAFRRDFSINGLFYNIEDFSVIDHVGGLQDLADRRLRVIGDPLVRFTEDPVRMLRALEFTARLGFNLDESVRQAIYLRAPLIAEAATARIREELMELFRHKVAAPVLRDAQSLGLLPHLLGGFEGEVETFELLEQIDRRTDSGRPIEEHLALAALFLERYRHACQAQEIQTIGDAIRIANHLLVPHCGYFRISNAIRHQARELLVGFFRLARGRGRRGEGRFLRHPFASASVELFSLWSEASGREQELAADWRQAIEGIADPSAKKKQGEATRRRPRRRRKSRRPPVDKKA</sequence>
<dbReference type="GO" id="GO:0006397">
    <property type="term" value="P:mRNA processing"/>
    <property type="evidence" value="ECO:0007669"/>
    <property type="project" value="UniProtKB-KW"/>
</dbReference>
<name>A0A1L3GRD6_9BACT</name>
<dbReference type="InterPro" id="IPR010206">
    <property type="entry name" value="PolA_pol_I"/>
</dbReference>
<feature type="domain" description="tRNA nucleotidyltransferase/poly(A) polymerase RNA and SrmB- binding" evidence="7">
    <location>
        <begin position="203"/>
        <end position="259"/>
    </location>
</feature>
<feature type="domain" description="Poly A polymerase head" evidence="6">
    <location>
        <begin position="48"/>
        <end position="176"/>
    </location>
</feature>
<dbReference type="Gene3D" id="1.10.3090.10">
    <property type="entry name" value="cca-adding enzyme, domain 2"/>
    <property type="match status" value="1"/>
</dbReference>
<evidence type="ECO:0000256" key="3">
    <source>
        <dbReference type="HAMAP-Rule" id="MF_00957"/>
    </source>
</evidence>
<keyword evidence="9" id="KW-1185">Reference proteome</keyword>
<gene>
    <name evidence="3" type="primary">pcnB</name>
    <name evidence="8" type="ORF">A7E78_11850</name>
</gene>
<dbReference type="AlphaFoldDB" id="A0A1L3GRD6"/>
<keyword evidence="3" id="KW-0507">mRNA processing</keyword>
<keyword evidence="3 4" id="KW-0694">RNA-binding</keyword>
<dbReference type="GO" id="GO:0005524">
    <property type="term" value="F:ATP binding"/>
    <property type="evidence" value="ECO:0007669"/>
    <property type="project" value="UniProtKB-UniRule"/>
</dbReference>
<dbReference type="GO" id="GO:0043633">
    <property type="term" value="P:polyadenylation-dependent RNA catabolic process"/>
    <property type="evidence" value="ECO:0007669"/>
    <property type="project" value="InterPro"/>
</dbReference>
<dbReference type="Gene3D" id="3.30.460.10">
    <property type="entry name" value="Beta Polymerase, domain 2"/>
    <property type="match status" value="1"/>
</dbReference>
<accession>A0A1L3GRD6</accession>
<dbReference type="KEGG" id="pef:A7E78_11850"/>
<evidence type="ECO:0000256" key="1">
    <source>
        <dbReference type="ARBA" id="ARBA00022679"/>
    </source>
</evidence>
<comment type="similarity">
    <text evidence="3 4">Belongs to the tRNA nucleotidyltransferase/poly(A) polymerase family.</text>
</comment>
<feature type="compositionally biased region" description="Basic and acidic residues" evidence="5">
    <location>
        <begin position="402"/>
        <end position="412"/>
    </location>
</feature>
<proteinExistence type="inferred from homology"/>
<evidence type="ECO:0000313" key="8">
    <source>
        <dbReference type="EMBL" id="APG28475.1"/>
    </source>
</evidence>
<dbReference type="EC" id="2.7.7.19" evidence="3"/>
<feature type="active site" evidence="3">
    <location>
        <position position="68"/>
    </location>
</feature>
<dbReference type="PANTHER" id="PTHR43051">
    <property type="entry name" value="POLYNUCLEOTIDE ADENYLYLTRANSFERASE FAMILY PROTEIN"/>
    <property type="match status" value="1"/>
</dbReference>
<keyword evidence="2 3" id="KW-0547">Nucleotide-binding</keyword>
<evidence type="ECO:0000256" key="5">
    <source>
        <dbReference type="SAM" id="MobiDB-lite"/>
    </source>
</evidence>
<protein>
    <recommendedName>
        <fullName evidence="3">Poly(A) polymerase I</fullName>
        <shortName evidence="3">PAP I</shortName>
        <ecNumber evidence="3">2.7.7.19</ecNumber>
    </recommendedName>
</protein>
<feature type="compositionally biased region" description="Basic residues" evidence="5">
    <location>
        <begin position="413"/>
        <end position="423"/>
    </location>
</feature>
<dbReference type="Pfam" id="PF01743">
    <property type="entry name" value="PolyA_pol"/>
    <property type="match status" value="1"/>
</dbReference>
<dbReference type="GO" id="GO:0003723">
    <property type="term" value="F:RNA binding"/>
    <property type="evidence" value="ECO:0007669"/>
    <property type="project" value="UniProtKB-UniRule"/>
</dbReference>
<evidence type="ECO:0000256" key="2">
    <source>
        <dbReference type="ARBA" id="ARBA00022741"/>
    </source>
</evidence>
<dbReference type="SUPFAM" id="SSF81891">
    <property type="entry name" value="Poly A polymerase C-terminal region-like"/>
    <property type="match status" value="1"/>
</dbReference>
<feature type="region of interest" description="Disordered" evidence="5">
    <location>
        <begin position="398"/>
        <end position="430"/>
    </location>
</feature>
<dbReference type="SUPFAM" id="SSF81301">
    <property type="entry name" value="Nucleotidyltransferase"/>
    <property type="match status" value="1"/>
</dbReference>
<dbReference type="InterPro" id="IPR052191">
    <property type="entry name" value="tRNA_ntf/polyA_polymerase_I"/>
</dbReference>
<dbReference type="GO" id="GO:1990817">
    <property type="term" value="F:poly(A) RNA polymerase activity"/>
    <property type="evidence" value="ECO:0007669"/>
    <property type="project" value="UniProtKB-UniRule"/>
</dbReference>
<keyword evidence="3" id="KW-0067">ATP-binding</keyword>
<dbReference type="EMBL" id="CP015519">
    <property type="protein sequence ID" value="APG28475.1"/>
    <property type="molecule type" value="Genomic_DNA"/>
</dbReference>
<dbReference type="CDD" id="cd05398">
    <property type="entry name" value="NT_ClassII-CCAase"/>
    <property type="match status" value="1"/>
</dbReference>
<evidence type="ECO:0000256" key="4">
    <source>
        <dbReference type="RuleBase" id="RU003953"/>
    </source>
</evidence>
<evidence type="ECO:0000259" key="6">
    <source>
        <dbReference type="Pfam" id="PF01743"/>
    </source>
</evidence>
<evidence type="ECO:0000259" key="7">
    <source>
        <dbReference type="Pfam" id="PF12627"/>
    </source>
</evidence>
<feature type="active site" evidence="3">
    <location>
        <position position="66"/>
    </location>
</feature>
<reference evidence="8 9" key="1">
    <citation type="journal article" date="2017" name="Genome Announc.">
        <title>Complete Genome Sequences of Two Acetylene-Fermenting Pelobacter acetylenicus Strains.</title>
        <authorList>
            <person name="Sutton J.M."/>
            <person name="Baesman S.M."/>
            <person name="Fierst J.L."/>
            <person name="Poret-Peterson A.T."/>
            <person name="Oremland R.S."/>
            <person name="Dunlap D.S."/>
            <person name="Akob D.M."/>
        </authorList>
    </citation>
    <scope>NUCLEOTIDE SEQUENCE [LARGE SCALE GENOMIC DNA]</scope>
    <source>
        <strain evidence="8 9">SFB93</strain>
    </source>
</reference>
<dbReference type="HAMAP" id="MF_00957">
    <property type="entry name" value="PolyA_pol"/>
    <property type="match status" value="1"/>
</dbReference>
<dbReference type="PANTHER" id="PTHR43051:SF1">
    <property type="entry name" value="POLYNUCLEOTIDE ADENYLYLTRANSFERASE FAMILY PROTEIN"/>
    <property type="match status" value="1"/>
</dbReference>
<dbReference type="RefSeq" id="WP_072284502.1">
    <property type="nucleotide sequence ID" value="NZ_CP015519.1"/>
</dbReference>
<comment type="function">
    <text evidence="3">Adds poly(A) tail to the 3' end of many RNAs, which usually targets these RNAs for decay. Plays a significant role in the global control of gene expression, through influencing the rate of transcript degradation, and in the general RNA quality control.</text>
</comment>
<comment type="catalytic activity">
    <reaction evidence="3">
        <text>RNA(n) + ATP = RNA(n)-3'-adenine ribonucleotide + diphosphate</text>
        <dbReference type="Rhea" id="RHEA:11332"/>
        <dbReference type="Rhea" id="RHEA-COMP:14527"/>
        <dbReference type="Rhea" id="RHEA-COMP:17347"/>
        <dbReference type="ChEBI" id="CHEBI:30616"/>
        <dbReference type="ChEBI" id="CHEBI:33019"/>
        <dbReference type="ChEBI" id="CHEBI:140395"/>
        <dbReference type="ChEBI" id="CHEBI:173115"/>
        <dbReference type="EC" id="2.7.7.19"/>
    </reaction>
</comment>
<dbReference type="InterPro" id="IPR002646">
    <property type="entry name" value="PolA_pol_head_dom"/>
</dbReference>
<dbReference type="InterPro" id="IPR043519">
    <property type="entry name" value="NT_sf"/>
</dbReference>
<evidence type="ECO:0000313" key="9">
    <source>
        <dbReference type="Proteomes" id="UP000182517"/>
    </source>
</evidence>
<dbReference type="OrthoDB" id="9805698at2"/>
<dbReference type="STRING" id="1842532.A7E78_11850"/>
<dbReference type="InterPro" id="IPR032828">
    <property type="entry name" value="PolyA_RNA-bd"/>
</dbReference>
<keyword evidence="1 3" id="KW-0808">Transferase</keyword>
<dbReference type="Pfam" id="PF12627">
    <property type="entry name" value="PolyA_pol_RNAbd"/>
    <property type="match status" value="1"/>
</dbReference>
<feature type="active site" evidence="3">
    <location>
        <position position="145"/>
    </location>
</feature>
<dbReference type="NCBIfam" id="TIGR01942">
    <property type="entry name" value="pcnB"/>
    <property type="match status" value="1"/>
</dbReference>
<dbReference type="Proteomes" id="UP000182517">
    <property type="component" value="Chromosome"/>
</dbReference>
<keyword evidence="3" id="KW-0804">Transcription</keyword>